<feature type="region of interest" description="Disordered" evidence="1">
    <location>
        <begin position="1"/>
        <end position="26"/>
    </location>
</feature>
<comment type="caution">
    <text evidence="2">The sequence shown here is derived from an EMBL/GenBank/DDBJ whole genome shotgun (WGS) entry which is preliminary data.</text>
</comment>
<protein>
    <submittedName>
        <fullName evidence="2">Uncharacterized protein</fullName>
    </submittedName>
</protein>
<sequence>MADDRADDEKTAFYQPRTGDPSVSTSAPVLANRQLRHSQETIHEKKGAPATRRAHNHSYDSNSRFMVPADAKKFKHSFHD</sequence>
<dbReference type="Proteomes" id="UP000235547">
    <property type="component" value="Unassembled WGS sequence"/>
</dbReference>
<evidence type="ECO:0000256" key="1">
    <source>
        <dbReference type="SAM" id="MobiDB-lite"/>
    </source>
</evidence>
<accession>A0A2N7ULI3</accession>
<gene>
    <name evidence="2" type="ORF">C1H70_05945</name>
</gene>
<keyword evidence="3" id="KW-1185">Reference proteome</keyword>
<dbReference type="EMBL" id="PNRG01000010">
    <property type="protein sequence ID" value="PMR81249.1"/>
    <property type="molecule type" value="Genomic_DNA"/>
</dbReference>
<evidence type="ECO:0000313" key="3">
    <source>
        <dbReference type="Proteomes" id="UP000235547"/>
    </source>
</evidence>
<evidence type="ECO:0000313" key="2">
    <source>
        <dbReference type="EMBL" id="PMR81249.1"/>
    </source>
</evidence>
<reference evidence="2 3" key="1">
    <citation type="submission" date="2018-01" db="EMBL/GenBank/DDBJ databases">
        <title>Halomonas endophytica sp. nov., isolated from storage liquid in the stems of Populus euphratica.</title>
        <authorList>
            <person name="Chen C."/>
        </authorList>
    </citation>
    <scope>NUCLEOTIDE SEQUENCE [LARGE SCALE GENOMIC DNA]</scope>
    <source>
        <strain evidence="2 3">BZ-SZ-XJ27</strain>
    </source>
</reference>
<name>A0A2N7ULI3_9GAMM</name>
<dbReference type="AlphaFoldDB" id="A0A2N7ULI3"/>
<proteinExistence type="predicted"/>
<organism evidence="2 3">
    <name type="scientific">Halomonas urumqiensis</name>
    <dbReference type="NCBI Taxonomy" id="1684789"/>
    <lineage>
        <taxon>Bacteria</taxon>
        <taxon>Pseudomonadati</taxon>
        <taxon>Pseudomonadota</taxon>
        <taxon>Gammaproteobacteria</taxon>
        <taxon>Oceanospirillales</taxon>
        <taxon>Halomonadaceae</taxon>
        <taxon>Halomonas</taxon>
    </lineage>
</organism>
<dbReference type="RefSeq" id="WP_107164743.1">
    <property type="nucleotide sequence ID" value="NZ_PNRG01000010.1"/>
</dbReference>
<feature type="region of interest" description="Disordered" evidence="1">
    <location>
        <begin position="40"/>
        <end position="62"/>
    </location>
</feature>